<gene>
    <name evidence="1" type="ORF">LCMiAC01_05450</name>
</gene>
<dbReference type="InterPro" id="IPR011050">
    <property type="entry name" value="Pectin_lyase_fold/virulence"/>
</dbReference>
<reference evidence="1" key="1">
    <citation type="journal article" date="2019" name="MBio">
        <title>Virus Genomes from Deep Sea Sediments Expand the Ocean Megavirome and Support Independent Origins of Viral Gigantism.</title>
        <authorList>
            <person name="Backstrom D."/>
            <person name="Yutin N."/>
            <person name="Jorgensen S.L."/>
            <person name="Dharamshi J."/>
            <person name="Homa F."/>
            <person name="Zaremba-Niedwiedzka K."/>
            <person name="Spang A."/>
            <person name="Wolf Y.I."/>
            <person name="Koonin E.V."/>
            <person name="Ettema T.J."/>
        </authorList>
    </citation>
    <scope>NUCLEOTIDE SEQUENCE</scope>
</reference>
<name>A0A481Z030_9VIRU</name>
<organism evidence="1">
    <name type="scientific">Mimivirus LCMiAC01</name>
    <dbReference type="NCBI Taxonomy" id="2506608"/>
    <lineage>
        <taxon>Viruses</taxon>
        <taxon>Varidnaviria</taxon>
        <taxon>Bamfordvirae</taxon>
        <taxon>Nucleocytoviricota</taxon>
        <taxon>Megaviricetes</taxon>
        <taxon>Imitervirales</taxon>
        <taxon>Mimiviridae</taxon>
        <taxon>Klosneuvirinae</taxon>
    </lineage>
</organism>
<dbReference type="EMBL" id="MK500402">
    <property type="protein sequence ID" value="QBK88863.1"/>
    <property type="molecule type" value="Genomic_DNA"/>
</dbReference>
<sequence length="784" mass="84319">MTRTYIKSLSSDFGGNLNASQFEAEVTGDVGITKNILRVDVNEDVVDIVFDVTLSGAEQLILDGLITAHTPVTPDIIPDIFISPNSDVMKFIKDSTTYKLIGNQTNEIIISKGTQGDYTSIKDAITNNNNPNTIFKVYPGTYVENNPITLPIGCSLMAAGTPGNTTIVALNPGSDIIILNPWCKIEGFAIYGASTAGSRGIYFDGSINGSSYSSINQCIIQHCDIGIETDNGPGTLICYYSLIHPTASTLAKGVYVHSGGQFVASSIRVTGIPTVPLYVTDAFVCAGSGSKLSLTTASGNYCTTSLNLNDGGNFELTLYTTNGCGTGLYIGNTGTTSKIRATALNMIGSITYDIDVQATDAEISLFSSEIDGNIINNPNSVIINAKFYSFKDNKKFQTITGDLRIGTLSNPSTVMMGEGKYKNSTITVFSNDNLEAGTWVDNTAAALSSDNSVFNLFQAVTAGNCLYVGSTSNIYGIKANITTATTSTPSKSDIIAEYWDGSAWTSLNSMQLLATSPYYNNMDSFVASANKQHIRYNVTTVTSMPNKTLNSVNKKWIRYRIVNAITGLPQAEYIKLHTNAKKINKDGFTEYLGDARKCCALQLNTYPSNSTPVSQEIFLSDNLSVKKIDNKFADSVVTRIGLSTYIKKCTDTSFPIKLKFAFVGDSDTAGDVEWKVRYAYTTSGSSVYHNTTDAPSEASGVTTVTKISSIAINSSDKDIREVIEMNIEDINVNPSSGDEHILWVSLERDASGGNANDTYTGAVSIIQLKGVYVSWSDSGHILAY</sequence>
<proteinExistence type="predicted"/>
<accession>A0A481Z030</accession>
<dbReference type="SUPFAM" id="SSF51126">
    <property type="entry name" value="Pectin lyase-like"/>
    <property type="match status" value="1"/>
</dbReference>
<evidence type="ECO:0000313" key="1">
    <source>
        <dbReference type="EMBL" id="QBK88863.1"/>
    </source>
</evidence>
<protein>
    <submittedName>
        <fullName evidence="1">Uncharacterized protein</fullName>
    </submittedName>
</protein>